<gene>
    <name evidence="2" type="ORF">RD1301_v1_1450008</name>
    <name evidence="1" type="ORF">TD1301_v1_2040008</name>
</gene>
<sequence>MRVVRQLRMTSVAILQHAVGRHPSVEQARGLQRGFEAGAVGCGRAGVEVHQLPQRCACADGTYVGRAPVRGLRHGVFTLFKTRAFVAQGVAFLFQRMAIVLQCGLASRQTQACGLLGAVQRGAGRVIALQADGPGCQRFQCVGAIGAM</sequence>
<evidence type="ECO:0000313" key="1">
    <source>
        <dbReference type="EMBL" id="CUV36340.1"/>
    </source>
</evidence>
<accession>A0A0S4XB61</accession>
<name>A0A0S4XB61_RALSL</name>
<reference evidence="2" key="1">
    <citation type="submission" date="2015-10" db="EMBL/GenBank/DDBJ databases">
        <authorList>
            <person name="Gilbert D.G."/>
        </authorList>
    </citation>
    <scope>NUCLEOTIDE SEQUENCE</scope>
    <source>
        <strain evidence="2">Phyl III-seqv23</strain>
    </source>
</reference>
<dbReference type="AlphaFoldDB" id="A0A0S4XB61"/>
<proteinExistence type="predicted"/>
<evidence type="ECO:0000313" key="2">
    <source>
        <dbReference type="EMBL" id="CUV61367.1"/>
    </source>
</evidence>
<protein>
    <submittedName>
        <fullName evidence="2">Uncharacterized protein</fullName>
    </submittedName>
</protein>
<dbReference type="EMBL" id="LN899822">
    <property type="protein sequence ID" value="CUV61367.1"/>
    <property type="molecule type" value="Genomic_DNA"/>
</dbReference>
<organism evidence="2">
    <name type="scientific">Ralstonia solanacearum</name>
    <name type="common">Pseudomonas solanacearum</name>
    <dbReference type="NCBI Taxonomy" id="305"/>
    <lineage>
        <taxon>Bacteria</taxon>
        <taxon>Pseudomonadati</taxon>
        <taxon>Pseudomonadota</taxon>
        <taxon>Betaproteobacteria</taxon>
        <taxon>Burkholderiales</taxon>
        <taxon>Burkholderiaceae</taxon>
        <taxon>Ralstonia</taxon>
        <taxon>Ralstonia solanacearum species complex</taxon>
    </lineage>
</organism>
<dbReference type="EMBL" id="LN899825">
    <property type="protein sequence ID" value="CUV36340.1"/>
    <property type="molecule type" value="Genomic_DNA"/>
</dbReference>